<dbReference type="Pfam" id="PF01408">
    <property type="entry name" value="GFO_IDH_MocA"/>
    <property type="match status" value="1"/>
</dbReference>
<sequence>MLNRRAFVRAGAAATMAGTWGLSRTEHVVSAAPAVHTARRVLPTFKTALIGSGWWGRNILREAVASGRCKPVALADVDQNQLKPALSEAESYGMGRPKGYKDYLELLDREKPEIVIVATPDHWHPLATIDALKAGAHVYVEKPIGHTIREGRAMVQTARATGKIVQVGTHRRVSPHNVSGMEFLKSGKLGKIGMVRAFVHYPGGPGTPIPDSDPPAGLDWDMWCGPAPLVPFNRAIHPKGFRQFLHFANGQLGDWGIHWMDQILWWTEERYPKSISSTGGRFIKVDNTDAPDTQVAQFQFDSFTAVWEHRLYGANNAEKTNIGCYFYGTEGTFHMGWLDGWTFYPNDSRKAVIHQDPMLNEPDAQNIKELWADFLDAIDHQRPPVCDIEIGHRSTNMSLLAMIALKLGRTLNWDGRTETFINDSEANALLERPYRAPYVYPKIDHV</sequence>
<dbReference type="InterPro" id="IPR043906">
    <property type="entry name" value="Gfo/Idh/MocA_OxRdtase_bact_C"/>
</dbReference>
<dbReference type="Pfam" id="PF19051">
    <property type="entry name" value="GFO_IDH_MocA_C2"/>
    <property type="match status" value="1"/>
</dbReference>
<dbReference type="InterPro" id="IPR006311">
    <property type="entry name" value="TAT_signal"/>
</dbReference>
<feature type="domain" description="Gfo/Idh/MocA-like oxidoreductase bacterial type C-terminal" evidence="2">
    <location>
        <begin position="213"/>
        <end position="438"/>
    </location>
</feature>
<evidence type="ECO:0000313" key="4">
    <source>
        <dbReference type="Proteomes" id="UP000008631"/>
    </source>
</evidence>
<dbReference type="AlphaFoldDB" id="E8R6C8"/>
<dbReference type="GO" id="GO:0000166">
    <property type="term" value="F:nucleotide binding"/>
    <property type="evidence" value="ECO:0007669"/>
    <property type="project" value="InterPro"/>
</dbReference>
<feature type="domain" description="Gfo/Idh/MocA-like oxidoreductase N-terminal" evidence="1">
    <location>
        <begin position="45"/>
        <end position="168"/>
    </location>
</feature>
<accession>E8R6C8</accession>
<protein>
    <submittedName>
        <fullName evidence="3">Oxidoreductase domain protein</fullName>
    </submittedName>
</protein>
<dbReference type="InterPro" id="IPR036291">
    <property type="entry name" value="NAD(P)-bd_dom_sf"/>
</dbReference>
<dbReference type="RefSeq" id="WP_013564118.1">
    <property type="nucleotide sequence ID" value="NC_014962.1"/>
</dbReference>
<evidence type="ECO:0000313" key="3">
    <source>
        <dbReference type="EMBL" id="ADV61829.1"/>
    </source>
</evidence>
<proteinExistence type="predicted"/>
<gene>
    <name evidence="3" type="ordered locus">Isop_1243</name>
</gene>
<dbReference type="HOGENOM" id="CLU_023194_24_0_0"/>
<evidence type="ECO:0000259" key="1">
    <source>
        <dbReference type="Pfam" id="PF01408"/>
    </source>
</evidence>
<organism evidence="3 4">
    <name type="scientific">Isosphaera pallida (strain ATCC 43644 / DSM 9630 / IS1B)</name>
    <dbReference type="NCBI Taxonomy" id="575540"/>
    <lineage>
        <taxon>Bacteria</taxon>
        <taxon>Pseudomonadati</taxon>
        <taxon>Planctomycetota</taxon>
        <taxon>Planctomycetia</taxon>
        <taxon>Isosphaerales</taxon>
        <taxon>Isosphaeraceae</taxon>
        <taxon>Isosphaera</taxon>
    </lineage>
</organism>
<keyword evidence="4" id="KW-1185">Reference proteome</keyword>
<dbReference type="PANTHER" id="PTHR43818:SF5">
    <property type="entry name" value="OXIDOREDUCTASE FAMILY PROTEIN"/>
    <property type="match status" value="1"/>
</dbReference>
<dbReference type="SUPFAM" id="SSF51735">
    <property type="entry name" value="NAD(P)-binding Rossmann-fold domains"/>
    <property type="match status" value="1"/>
</dbReference>
<dbReference type="Proteomes" id="UP000008631">
    <property type="component" value="Chromosome"/>
</dbReference>
<dbReference type="InterPro" id="IPR050463">
    <property type="entry name" value="Gfo/Idh/MocA_oxidrdct_glycsds"/>
</dbReference>
<dbReference type="InterPro" id="IPR000683">
    <property type="entry name" value="Gfo/Idh/MocA-like_OxRdtase_N"/>
</dbReference>
<dbReference type="InParanoid" id="E8R6C8"/>
<dbReference type="EMBL" id="CP002353">
    <property type="protein sequence ID" value="ADV61829.1"/>
    <property type="molecule type" value="Genomic_DNA"/>
</dbReference>
<evidence type="ECO:0000259" key="2">
    <source>
        <dbReference type="Pfam" id="PF19051"/>
    </source>
</evidence>
<dbReference type="STRING" id="575540.Isop_1243"/>
<dbReference type="KEGG" id="ipa:Isop_1243"/>
<dbReference type="PROSITE" id="PS51318">
    <property type="entry name" value="TAT"/>
    <property type="match status" value="1"/>
</dbReference>
<dbReference type="Gene3D" id="3.30.360.10">
    <property type="entry name" value="Dihydrodipicolinate Reductase, domain 2"/>
    <property type="match status" value="1"/>
</dbReference>
<name>E8R6C8_ISOPI</name>
<dbReference type="PANTHER" id="PTHR43818">
    <property type="entry name" value="BCDNA.GH03377"/>
    <property type="match status" value="1"/>
</dbReference>
<dbReference type="SUPFAM" id="SSF55347">
    <property type="entry name" value="Glyceraldehyde-3-phosphate dehydrogenase-like, C-terminal domain"/>
    <property type="match status" value="1"/>
</dbReference>
<dbReference type="Gene3D" id="3.40.50.720">
    <property type="entry name" value="NAD(P)-binding Rossmann-like Domain"/>
    <property type="match status" value="1"/>
</dbReference>
<reference key="1">
    <citation type="submission" date="2010-11" db="EMBL/GenBank/DDBJ databases">
        <title>The complete sequence of chromosome of Isophaera pallida ATCC 43644.</title>
        <authorList>
            <consortium name="US DOE Joint Genome Institute (JGI-PGF)"/>
            <person name="Lucas S."/>
            <person name="Copeland A."/>
            <person name="Lapidus A."/>
            <person name="Bruce D."/>
            <person name="Goodwin L."/>
            <person name="Pitluck S."/>
            <person name="Kyrpides N."/>
            <person name="Mavromatis K."/>
            <person name="Pagani I."/>
            <person name="Ivanova N."/>
            <person name="Saunders E."/>
            <person name="Brettin T."/>
            <person name="Detter J.C."/>
            <person name="Han C."/>
            <person name="Tapia R."/>
            <person name="Land M."/>
            <person name="Hauser L."/>
            <person name="Markowitz V."/>
            <person name="Cheng J.-F."/>
            <person name="Hugenholtz P."/>
            <person name="Woyke T."/>
            <person name="Wu D."/>
            <person name="Eisen J.A."/>
        </authorList>
    </citation>
    <scope>NUCLEOTIDE SEQUENCE</scope>
    <source>
        <strain>ATCC 43644</strain>
    </source>
</reference>
<reference evidence="3 4" key="2">
    <citation type="journal article" date="2011" name="Stand. Genomic Sci.">
        <title>Complete genome sequence of Isosphaera pallida type strain (IS1B).</title>
        <authorList>
            <consortium name="US DOE Joint Genome Institute (JGI-PGF)"/>
            <person name="Goker M."/>
            <person name="Cleland D."/>
            <person name="Saunders E."/>
            <person name="Lapidus A."/>
            <person name="Nolan M."/>
            <person name="Lucas S."/>
            <person name="Hammon N."/>
            <person name="Deshpande S."/>
            <person name="Cheng J.F."/>
            <person name="Tapia R."/>
            <person name="Han C."/>
            <person name="Goodwin L."/>
            <person name="Pitluck S."/>
            <person name="Liolios K."/>
            <person name="Pagani I."/>
            <person name="Ivanova N."/>
            <person name="Mavromatis K."/>
            <person name="Pati A."/>
            <person name="Chen A."/>
            <person name="Palaniappan K."/>
            <person name="Land M."/>
            <person name="Hauser L."/>
            <person name="Chang Y.J."/>
            <person name="Jeffries C.D."/>
            <person name="Detter J.C."/>
            <person name="Beck B."/>
            <person name="Woyke T."/>
            <person name="Bristow J."/>
            <person name="Eisen J.A."/>
            <person name="Markowitz V."/>
            <person name="Hugenholtz P."/>
            <person name="Kyrpides N.C."/>
            <person name="Klenk H.P."/>
        </authorList>
    </citation>
    <scope>NUCLEOTIDE SEQUENCE [LARGE SCALE GENOMIC DNA]</scope>
    <source>
        <strain evidence="4">ATCC 43644 / DSM 9630 / IS1B</strain>
    </source>
</reference>
<dbReference type="eggNOG" id="COG0673">
    <property type="taxonomic scope" value="Bacteria"/>
</dbReference>